<feature type="domain" description="Guanylate cyclase" evidence="3">
    <location>
        <begin position="202"/>
        <end position="311"/>
    </location>
</feature>
<evidence type="ECO:0000313" key="5">
    <source>
        <dbReference type="Proteomes" id="UP000317893"/>
    </source>
</evidence>
<proteinExistence type="inferred from homology"/>
<feature type="region of interest" description="Disordered" evidence="2">
    <location>
        <begin position="1"/>
        <end position="28"/>
    </location>
</feature>
<dbReference type="PROSITE" id="PS50125">
    <property type="entry name" value="GUANYLATE_CYCLASE_2"/>
    <property type="match status" value="1"/>
</dbReference>
<dbReference type="PANTHER" id="PTHR43081:SF1">
    <property type="entry name" value="ADENYLATE CYCLASE, TERMINAL-DIFFERENTIATION SPECIFIC"/>
    <property type="match status" value="1"/>
</dbReference>
<dbReference type="InterPro" id="IPR001054">
    <property type="entry name" value="A/G_cyclase"/>
</dbReference>
<accession>A0A542E2B7</accession>
<reference evidence="4 5" key="1">
    <citation type="submission" date="2019-06" db="EMBL/GenBank/DDBJ databases">
        <title>Sequencing the genomes of 1000 actinobacteria strains.</title>
        <authorList>
            <person name="Klenk H.-P."/>
        </authorList>
    </citation>
    <scope>NUCLEOTIDE SEQUENCE [LARGE SCALE GENOMIC DNA]</scope>
    <source>
        <strain evidence="4 5">DSM 18607</strain>
    </source>
</reference>
<dbReference type="InterPro" id="IPR029787">
    <property type="entry name" value="Nucleotide_cyclase"/>
</dbReference>
<keyword evidence="5" id="KW-1185">Reference proteome</keyword>
<protein>
    <submittedName>
        <fullName evidence="4">Adenylate cyclase</fullName>
    </submittedName>
</protein>
<dbReference type="CDD" id="cd07302">
    <property type="entry name" value="CHD"/>
    <property type="match status" value="1"/>
</dbReference>
<evidence type="ECO:0000256" key="1">
    <source>
        <dbReference type="ARBA" id="ARBA00005381"/>
    </source>
</evidence>
<dbReference type="SUPFAM" id="SSF55073">
    <property type="entry name" value="Nucleotide cyclase"/>
    <property type="match status" value="1"/>
</dbReference>
<feature type="region of interest" description="Disordered" evidence="2">
    <location>
        <begin position="365"/>
        <end position="387"/>
    </location>
</feature>
<name>A0A542E2B7_9MICO</name>
<evidence type="ECO:0000256" key="2">
    <source>
        <dbReference type="SAM" id="MobiDB-lite"/>
    </source>
</evidence>
<dbReference type="AlphaFoldDB" id="A0A542E2B7"/>
<dbReference type="GO" id="GO:0009190">
    <property type="term" value="P:cyclic nucleotide biosynthetic process"/>
    <property type="evidence" value="ECO:0007669"/>
    <property type="project" value="InterPro"/>
</dbReference>
<dbReference type="Pfam" id="PF00211">
    <property type="entry name" value="Guanylate_cyc"/>
    <property type="match status" value="1"/>
</dbReference>
<dbReference type="GO" id="GO:0035556">
    <property type="term" value="P:intracellular signal transduction"/>
    <property type="evidence" value="ECO:0007669"/>
    <property type="project" value="InterPro"/>
</dbReference>
<dbReference type="OrthoDB" id="310836at2"/>
<evidence type="ECO:0000313" key="4">
    <source>
        <dbReference type="EMBL" id="TQJ09476.1"/>
    </source>
</evidence>
<gene>
    <name evidence="4" type="ORF">FB458_2588</name>
</gene>
<dbReference type="PANTHER" id="PTHR43081">
    <property type="entry name" value="ADENYLATE CYCLASE, TERMINAL-DIFFERENTIATION SPECIFIC-RELATED"/>
    <property type="match status" value="1"/>
</dbReference>
<dbReference type="RefSeq" id="WP_141848842.1">
    <property type="nucleotide sequence ID" value="NZ_BAAAPR010000014.1"/>
</dbReference>
<dbReference type="SMART" id="SM00044">
    <property type="entry name" value="CYCc"/>
    <property type="match status" value="1"/>
</dbReference>
<dbReference type="InterPro" id="IPR050697">
    <property type="entry name" value="Adenylyl/Guanylyl_Cyclase_3/4"/>
</dbReference>
<dbReference type="Proteomes" id="UP000317893">
    <property type="component" value="Unassembled WGS sequence"/>
</dbReference>
<organism evidence="4 5">
    <name type="scientific">Lapillicoccus jejuensis</name>
    <dbReference type="NCBI Taxonomy" id="402171"/>
    <lineage>
        <taxon>Bacteria</taxon>
        <taxon>Bacillati</taxon>
        <taxon>Actinomycetota</taxon>
        <taxon>Actinomycetes</taxon>
        <taxon>Micrococcales</taxon>
        <taxon>Intrasporangiaceae</taxon>
        <taxon>Lapillicoccus</taxon>
    </lineage>
</organism>
<dbReference type="EMBL" id="VFMN01000001">
    <property type="protein sequence ID" value="TQJ09476.1"/>
    <property type="molecule type" value="Genomic_DNA"/>
</dbReference>
<dbReference type="Gene3D" id="3.30.70.1230">
    <property type="entry name" value="Nucleotide cyclase"/>
    <property type="match status" value="1"/>
</dbReference>
<comment type="similarity">
    <text evidence="1">Belongs to the adenylyl cyclase class-3 family.</text>
</comment>
<sequence>MTDEPPGSRSGRRPRPSDALAPDPDPDDIAAALLGRPRSLGRRDVSAGAEVSLLSARKLWHALGFPVVTNDDPVFTEADVYALRSVARMVREGDMDETTVLAHTRAFARTADRLAAWQVQLVAESIAGDDEDLDPADAALGTGPLAVPDVATAKAVAVRLVDLVDELEPLLVYAWRRHLTDAISRMIQDAEPSVDEHGMWRHIGFADLVSFTSVVRRLSERQLAELVKRFEILTSDIVTAHGGRIIKTVGDEILFSNREAAPAAATALDLVDAMTGDEVLPEVRVGMAAGPVLSRLGDIFGTTVNRASRLTAIAHPSAVVVDSRMAAELDSVSGFALRPLRRRALRGVGEVKPYVLLRSSVETRTLGPEAGGGAPGGATSPSPPSVP</sequence>
<evidence type="ECO:0000259" key="3">
    <source>
        <dbReference type="PROSITE" id="PS50125"/>
    </source>
</evidence>
<comment type="caution">
    <text evidence="4">The sequence shown here is derived from an EMBL/GenBank/DDBJ whole genome shotgun (WGS) entry which is preliminary data.</text>
</comment>
<dbReference type="GO" id="GO:0004016">
    <property type="term" value="F:adenylate cyclase activity"/>
    <property type="evidence" value="ECO:0007669"/>
    <property type="project" value="UniProtKB-ARBA"/>
</dbReference>